<dbReference type="AlphaFoldDB" id="A0A645JDC5"/>
<evidence type="ECO:0000313" key="1">
    <source>
        <dbReference type="EMBL" id="MPN61661.1"/>
    </source>
</evidence>
<comment type="caution">
    <text evidence="1">The sequence shown here is derived from an EMBL/GenBank/DDBJ whole genome shotgun (WGS) entry which is preliminary data.</text>
</comment>
<proteinExistence type="predicted"/>
<dbReference type="EMBL" id="VSSQ01138561">
    <property type="protein sequence ID" value="MPN61661.1"/>
    <property type="molecule type" value="Genomic_DNA"/>
</dbReference>
<dbReference type="InterPro" id="IPR029058">
    <property type="entry name" value="AB_hydrolase_fold"/>
</dbReference>
<sequence>MASIVARNTSVSTTARAPLTNPAWAGAAAGAFSPWLGIGGVLVLAGAEDMFTVYYQQQLRALSAARSVEGRLFTAEEQAAHHCQIGNLSLALDTIFDWIER</sequence>
<gene>
    <name evidence="1" type="ORF">SDC9_209399</name>
</gene>
<reference evidence="1" key="1">
    <citation type="submission" date="2019-08" db="EMBL/GenBank/DDBJ databases">
        <authorList>
            <person name="Kucharzyk K."/>
            <person name="Murdoch R.W."/>
            <person name="Higgins S."/>
            <person name="Loffler F."/>
        </authorList>
    </citation>
    <scope>NUCLEOTIDE SEQUENCE</scope>
</reference>
<dbReference type="Gene3D" id="3.40.50.1820">
    <property type="entry name" value="alpha/beta hydrolase"/>
    <property type="match status" value="1"/>
</dbReference>
<organism evidence="1">
    <name type="scientific">bioreactor metagenome</name>
    <dbReference type="NCBI Taxonomy" id="1076179"/>
    <lineage>
        <taxon>unclassified sequences</taxon>
        <taxon>metagenomes</taxon>
        <taxon>ecological metagenomes</taxon>
    </lineage>
</organism>
<protein>
    <submittedName>
        <fullName evidence="1">Uncharacterized protein</fullName>
    </submittedName>
</protein>
<name>A0A645JDC5_9ZZZZ</name>
<accession>A0A645JDC5</accession>